<protein>
    <submittedName>
        <fullName evidence="1">Acetyltransferase</fullName>
    </submittedName>
</protein>
<evidence type="ECO:0000313" key="2">
    <source>
        <dbReference type="Proteomes" id="UP000004521"/>
    </source>
</evidence>
<gene>
    <name evidence="1" type="ORF">VFSR5_2752</name>
</gene>
<dbReference type="Proteomes" id="UP000004521">
    <property type="component" value="Unassembled WGS sequence"/>
</dbReference>
<dbReference type="RefSeq" id="WP_005424080.1">
    <property type="nucleotide sequence ID" value="NZ_JH584330.1"/>
</dbReference>
<reference evidence="1 2" key="1">
    <citation type="journal article" date="2012" name="J. Bacteriol.">
        <title>Draft Genome Sequence of Vibrio fischeri SR5, a Strain Isolated from the Light Organ of the Mediterranean Squid Sepiola robusta.</title>
        <authorList>
            <person name="Gyllborg M.C."/>
            <person name="Sahl J.W."/>
            <person name="Cronin D.C.III."/>
            <person name="Rasko D.A."/>
            <person name="Mandel M.J."/>
        </authorList>
    </citation>
    <scope>NUCLEOTIDE SEQUENCE [LARGE SCALE GENOMIC DNA]</scope>
    <source>
        <strain evidence="1 2">SR5</strain>
    </source>
</reference>
<evidence type="ECO:0000313" key="1">
    <source>
        <dbReference type="EMBL" id="EHN67935.1"/>
    </source>
</evidence>
<name>A0AAV3ELW2_ALIFS</name>
<dbReference type="AlphaFoldDB" id="A0AAV3ELW2"/>
<comment type="caution">
    <text evidence="1">The sequence shown here is derived from an EMBL/GenBank/DDBJ whole genome shotgun (WGS) entry which is preliminary data.</text>
</comment>
<proteinExistence type="predicted"/>
<accession>A0AAV3ELW2</accession>
<organism evidence="1 2">
    <name type="scientific">Aliivibrio fischeri SR5</name>
    <dbReference type="NCBI Taxonomy" id="1088719"/>
    <lineage>
        <taxon>Bacteria</taxon>
        <taxon>Pseudomonadati</taxon>
        <taxon>Pseudomonadota</taxon>
        <taxon>Gammaproteobacteria</taxon>
        <taxon>Vibrionales</taxon>
        <taxon>Vibrionaceae</taxon>
        <taxon>Aliivibrio</taxon>
    </lineage>
</organism>
<dbReference type="EMBL" id="AHIH01000016">
    <property type="protein sequence ID" value="EHN67935.1"/>
    <property type="molecule type" value="Genomic_DNA"/>
</dbReference>
<sequence>MVLIQTVESNSTYLDELYQWFESEWDDVEPLATTKDGKVIPNPIIALENGELIGGLVFTRFLSPITQEQAVWINAVFIKPSMQATALIDLCNESDLPLYFHHKVESLVNVFQRCNHINTKSLSGMKGVKKTDYSYGLHLIRNIRNYVAHGVFPISENPEWNLDFEGHQLLCEVLLSSSRIACLYIQILLNKYNTGMQSDDYRLNMRGEGPEFDYFCDNCTPDLALKLHMIESFSFLEPLEC</sequence>